<accession>A0A0K9P6J8</accession>
<keyword evidence="9" id="KW-1185">Reference proteome</keyword>
<comment type="subcellular location">
    <subcellularLocation>
        <location evidence="2">Plastid</location>
        <location evidence="2">Chloroplast thylakoid membrane</location>
        <topology evidence="2">Peripheral membrane protein</topology>
    </subcellularLocation>
</comment>
<dbReference type="AlphaFoldDB" id="A0A0K9P6J8"/>
<feature type="compositionally biased region" description="Basic and acidic residues" evidence="7">
    <location>
        <begin position="55"/>
        <end position="67"/>
    </location>
</feature>
<dbReference type="InterPro" id="IPR003375">
    <property type="entry name" value="PSI_PsaE"/>
</dbReference>
<dbReference type="SUPFAM" id="SSF50090">
    <property type="entry name" value="Electron transport accessory proteins"/>
    <property type="match status" value="1"/>
</dbReference>
<dbReference type="Gene3D" id="2.30.30.50">
    <property type="match status" value="1"/>
</dbReference>
<evidence type="ECO:0000313" key="9">
    <source>
        <dbReference type="Proteomes" id="UP000036987"/>
    </source>
</evidence>
<evidence type="ECO:0000256" key="7">
    <source>
        <dbReference type="SAM" id="MobiDB-lite"/>
    </source>
</evidence>
<sequence>MATSAITSAGFVITSSIPNSKTDSRTSIVSFPKRNKWSQKRLVSSIRAAAEDTPAAEKKPDTPEAPKPKPKIGPARGTKVKILRRESYWYNGVGSVVSVDQSAGSRYPVVVRFTKVNYNNVSTNNYALDEIAVVN</sequence>
<dbReference type="Proteomes" id="UP000036987">
    <property type="component" value="Unassembled WGS sequence"/>
</dbReference>
<dbReference type="OrthoDB" id="2161449at2759"/>
<evidence type="ECO:0000256" key="5">
    <source>
        <dbReference type="ARBA" id="ARBA00022836"/>
    </source>
</evidence>
<dbReference type="OMA" id="XAPPPAE"/>
<dbReference type="GO" id="GO:0009535">
    <property type="term" value="C:chloroplast thylakoid membrane"/>
    <property type="evidence" value="ECO:0007669"/>
    <property type="project" value="UniProtKB-SubCell"/>
</dbReference>
<reference evidence="9" key="1">
    <citation type="journal article" date="2016" name="Nature">
        <title>The genome of the seagrass Zostera marina reveals angiosperm adaptation to the sea.</title>
        <authorList>
            <person name="Olsen J.L."/>
            <person name="Rouze P."/>
            <person name="Verhelst B."/>
            <person name="Lin Y.-C."/>
            <person name="Bayer T."/>
            <person name="Collen J."/>
            <person name="Dattolo E."/>
            <person name="De Paoli E."/>
            <person name="Dittami S."/>
            <person name="Maumus F."/>
            <person name="Michel G."/>
            <person name="Kersting A."/>
            <person name="Lauritano C."/>
            <person name="Lohaus R."/>
            <person name="Toepel M."/>
            <person name="Tonon T."/>
            <person name="Vanneste K."/>
            <person name="Amirebrahimi M."/>
            <person name="Brakel J."/>
            <person name="Bostroem C."/>
            <person name="Chovatia M."/>
            <person name="Grimwood J."/>
            <person name="Jenkins J.W."/>
            <person name="Jueterbock A."/>
            <person name="Mraz A."/>
            <person name="Stam W.T."/>
            <person name="Tice H."/>
            <person name="Bornberg-Bauer E."/>
            <person name="Green P.J."/>
            <person name="Pearson G.A."/>
            <person name="Procaccini G."/>
            <person name="Duarte C.M."/>
            <person name="Schmutz J."/>
            <person name="Reusch T.B.H."/>
            <person name="Van de Peer Y."/>
        </authorList>
    </citation>
    <scope>NUCLEOTIDE SEQUENCE [LARGE SCALE GENOMIC DNA]</scope>
    <source>
        <strain evidence="9">cv. Finnish</strain>
    </source>
</reference>
<gene>
    <name evidence="8" type="ORF">ZOSMA_35G00710</name>
</gene>
<feature type="region of interest" description="Disordered" evidence="7">
    <location>
        <begin position="48"/>
        <end position="77"/>
    </location>
</feature>
<evidence type="ECO:0000256" key="3">
    <source>
        <dbReference type="ARBA" id="ARBA00007501"/>
    </source>
</evidence>
<evidence type="ECO:0000313" key="8">
    <source>
        <dbReference type="EMBL" id="KMZ64614.1"/>
    </source>
</evidence>
<keyword evidence="4" id="KW-0602">Photosynthesis</keyword>
<dbReference type="PANTHER" id="PTHR34549">
    <property type="entry name" value="PHOTOSYSTEM I REACTION CENTER SUBUNIT IV A, CHLOROPLASTIC-RELATED"/>
    <property type="match status" value="1"/>
</dbReference>
<comment type="caution">
    <text evidence="8">The sequence shown here is derived from an EMBL/GenBank/DDBJ whole genome shotgun (WGS) entry which is preliminary data.</text>
</comment>
<evidence type="ECO:0000256" key="6">
    <source>
        <dbReference type="ARBA" id="ARBA00023136"/>
    </source>
</evidence>
<proteinExistence type="inferred from homology"/>
<dbReference type="Pfam" id="PF02427">
    <property type="entry name" value="PSI_PsaE"/>
    <property type="match status" value="1"/>
</dbReference>
<comment type="similarity">
    <text evidence="3">Belongs to the PsaE family.</text>
</comment>
<keyword evidence="5" id="KW-0603">Photosystem I</keyword>
<evidence type="ECO:0000256" key="4">
    <source>
        <dbReference type="ARBA" id="ARBA00022531"/>
    </source>
</evidence>
<organism evidence="8 9">
    <name type="scientific">Zostera marina</name>
    <name type="common">Eelgrass</name>
    <dbReference type="NCBI Taxonomy" id="29655"/>
    <lineage>
        <taxon>Eukaryota</taxon>
        <taxon>Viridiplantae</taxon>
        <taxon>Streptophyta</taxon>
        <taxon>Embryophyta</taxon>
        <taxon>Tracheophyta</taxon>
        <taxon>Spermatophyta</taxon>
        <taxon>Magnoliopsida</taxon>
        <taxon>Liliopsida</taxon>
        <taxon>Zosteraceae</taxon>
        <taxon>Zostera</taxon>
    </lineage>
</organism>
<protein>
    <submittedName>
        <fullName evidence="8">Photosystem I reaction center subunit IV</fullName>
    </submittedName>
</protein>
<dbReference type="InterPro" id="IPR008990">
    <property type="entry name" value="Elect_transpt_acc-like_dom_sf"/>
</dbReference>
<evidence type="ECO:0000256" key="2">
    <source>
        <dbReference type="ARBA" id="ARBA00004525"/>
    </source>
</evidence>
<keyword evidence="6" id="KW-0472">Membrane</keyword>
<name>A0A0K9P6J8_ZOSMR</name>
<dbReference type="GO" id="GO:0009538">
    <property type="term" value="C:photosystem I reaction center"/>
    <property type="evidence" value="ECO:0007669"/>
    <property type="project" value="InterPro"/>
</dbReference>
<dbReference type="GO" id="GO:0015979">
    <property type="term" value="P:photosynthesis"/>
    <property type="evidence" value="ECO:0007669"/>
    <property type="project" value="UniProtKB-KW"/>
</dbReference>
<dbReference type="STRING" id="29655.A0A0K9P6J8"/>
<dbReference type="EMBL" id="LFYR01001125">
    <property type="protein sequence ID" value="KMZ64614.1"/>
    <property type="molecule type" value="Genomic_DNA"/>
</dbReference>
<comment type="function">
    <text evidence="1">Stabilizes the interaction between PsaC and the PSI core, assists the docking of the ferredoxin to PSI and interacts with ferredoxin-NADP oxidoreductase.</text>
</comment>
<evidence type="ECO:0000256" key="1">
    <source>
        <dbReference type="ARBA" id="ARBA00001993"/>
    </source>
</evidence>
<dbReference type="PANTHER" id="PTHR34549:SF2">
    <property type="entry name" value="PHOTOSYSTEM I SUBUNIT IV"/>
    <property type="match status" value="1"/>
</dbReference>